<protein>
    <recommendedName>
        <fullName evidence="3">Phage major capsid protein, HK97 family</fullName>
    </recommendedName>
</protein>
<dbReference type="OrthoDB" id="1683486at2"/>
<dbReference type="EMBL" id="CP002131">
    <property type="protein sequence ID" value="ADL07754.1"/>
    <property type="molecule type" value="Genomic_DNA"/>
</dbReference>
<dbReference type="HOGENOM" id="CLU_058048_1_0_9"/>
<keyword evidence="2" id="KW-1185">Reference proteome</keyword>
<organism evidence="1 2">
    <name type="scientific">Thermosediminibacter oceani (strain ATCC BAA-1034 / DSM 16646 / JW/IW-1228P)</name>
    <dbReference type="NCBI Taxonomy" id="555079"/>
    <lineage>
        <taxon>Bacteria</taxon>
        <taxon>Bacillati</taxon>
        <taxon>Bacillota</taxon>
        <taxon>Clostridia</taxon>
        <taxon>Thermosediminibacterales</taxon>
        <taxon>Thermosediminibacteraceae</taxon>
        <taxon>Thermosediminibacter</taxon>
    </lineage>
</organism>
<reference evidence="1 2" key="1">
    <citation type="journal article" date="2010" name="Stand. Genomic Sci.">
        <title>Complete genome sequence of Thermosediminibacter oceani type strain (JW/IW-1228P).</title>
        <authorList>
            <person name="Pitluck S."/>
            <person name="Yasawong M."/>
            <person name="Munk C."/>
            <person name="Nolan M."/>
            <person name="Lapidus A."/>
            <person name="Lucas S."/>
            <person name="Glavina Del Rio T."/>
            <person name="Tice H."/>
            <person name="Cheng J.F."/>
            <person name="Bruce D."/>
            <person name="Detter C."/>
            <person name="Tapia R."/>
            <person name="Han C."/>
            <person name="Goodwin L."/>
            <person name="Liolios K."/>
            <person name="Ivanova N."/>
            <person name="Mavromatis K."/>
            <person name="Mikhailova N."/>
            <person name="Pati A."/>
            <person name="Chen A."/>
            <person name="Palaniappan K."/>
            <person name="Land M."/>
            <person name="Hauser L."/>
            <person name="Chang Y.J."/>
            <person name="Jeffries C.D."/>
            <person name="Rohde M."/>
            <person name="Spring S."/>
            <person name="Sikorski J."/>
            <person name="Goker M."/>
            <person name="Woyke T."/>
            <person name="Bristow J."/>
            <person name="Eisen J.A."/>
            <person name="Markowitz V."/>
            <person name="Hugenholtz P."/>
            <person name="Kyrpides N.C."/>
            <person name="Klenk H.P."/>
        </authorList>
    </citation>
    <scope>NUCLEOTIDE SEQUENCE [LARGE SCALE GENOMIC DNA]</scope>
    <source>
        <strain evidence="2">ATCC BAA-1034 / DSM 16646 / JW/IW-1228P</strain>
    </source>
</reference>
<name>D9S2X7_THEOJ</name>
<dbReference type="eggNOG" id="ENOG502Z836">
    <property type="taxonomic scope" value="Bacteria"/>
</dbReference>
<evidence type="ECO:0008006" key="3">
    <source>
        <dbReference type="Google" id="ProtNLM"/>
    </source>
</evidence>
<dbReference type="InterPro" id="IPR035198">
    <property type="entry name" value="SU10_MCP"/>
</dbReference>
<dbReference type="STRING" id="555079.Toce_0992"/>
<sequence length="294" mass="32180">MIKTDSFTNLEKVSLATEIGLVAPTDTPLYSLILNLGQVDQATSPVVVWREKTLDTTNDISVPEGANPVFYQSNRAEISNYCEIFLKGVEVSGSASASSIAGIPDLMASEVADRLAEMKVNIEKALINGVKNDGSQTPYIRRMGGLISFVPEGNKVTGANLDEANFKATVKKLWENGLGINEYVALVNADLKEAIDAIYDAKYQYIAPMQDNYFGLVVRRVQTNYGNVNIILNRHMPVDKMVVFDPAYLRIANLREPVFEPLAKTGDSVKGQVVAELTLKVLSPKAIAMFELTV</sequence>
<dbReference type="RefSeq" id="WP_013275794.1">
    <property type="nucleotide sequence ID" value="NC_014377.1"/>
</dbReference>
<dbReference type="Proteomes" id="UP000000272">
    <property type="component" value="Chromosome"/>
</dbReference>
<dbReference type="KEGG" id="toc:Toce_0992"/>
<evidence type="ECO:0000313" key="1">
    <source>
        <dbReference type="EMBL" id="ADL07754.1"/>
    </source>
</evidence>
<dbReference type="Pfam" id="PF17236">
    <property type="entry name" value="SU10_MCP"/>
    <property type="match status" value="1"/>
</dbReference>
<dbReference type="AlphaFoldDB" id="D9S2X7"/>
<proteinExistence type="predicted"/>
<evidence type="ECO:0000313" key="2">
    <source>
        <dbReference type="Proteomes" id="UP000000272"/>
    </source>
</evidence>
<accession>D9S2X7</accession>
<gene>
    <name evidence="1" type="ordered locus">Toce_0992</name>
</gene>